<evidence type="ECO:0000256" key="1">
    <source>
        <dbReference type="ARBA" id="ARBA00004651"/>
    </source>
</evidence>
<dbReference type="InterPro" id="IPR020846">
    <property type="entry name" value="MFS_dom"/>
</dbReference>
<keyword evidence="10" id="KW-1185">Reference proteome</keyword>
<keyword evidence="5 7" id="KW-1133">Transmembrane helix</keyword>
<keyword evidence="4 7" id="KW-0812">Transmembrane</keyword>
<comment type="subcellular location">
    <subcellularLocation>
        <location evidence="1">Cell membrane</location>
        <topology evidence="1">Multi-pass membrane protein</topology>
    </subcellularLocation>
</comment>
<evidence type="ECO:0000256" key="2">
    <source>
        <dbReference type="ARBA" id="ARBA00022448"/>
    </source>
</evidence>
<feature type="transmembrane region" description="Helical" evidence="7">
    <location>
        <begin position="98"/>
        <end position="117"/>
    </location>
</feature>
<dbReference type="InterPro" id="IPR011701">
    <property type="entry name" value="MFS"/>
</dbReference>
<keyword evidence="2" id="KW-0813">Transport</keyword>
<dbReference type="InterPro" id="IPR036259">
    <property type="entry name" value="MFS_trans_sf"/>
</dbReference>
<dbReference type="PROSITE" id="PS50850">
    <property type="entry name" value="MFS"/>
    <property type="match status" value="1"/>
</dbReference>
<sequence>MMRSNARKRKTVSLAWPSLRFFTRWVEPELFRPYLFFSLFAITCSEFVRGSLTLSILPTYGRTVLGFAVEWTGIALSIHYLVDNLLRIPVGWVIDKMGSRYVLIGGFCIGIISMFWMMNVHHIWSLIASMALFGVAATPMWPSAISAISKSTPEEKRAAFMGYLYIFWLTGTGLGPVIINFLWSATYHLAFVVLLCLLSLGLILVFLFVRIPANMMRQTADFRKGDQHPSVHKLRMNKGDLQSLLQNLRGVVFLLPGMFVQTFAVSCLVPILSLYAKVILHLTGPMYSLLLTCFGALTIIGLIPAGKLVVRYGSRRFLIIGFLFGGAALGLYPFFKSLLTTYIVVGLFGITYAFILPAWNSILDRSIDADKKATLWGVFMTVDGLGSAAGAFSGGFVWDAISPEAPFFLAGIIILGMGVLYGLIPLERRRIT</sequence>
<evidence type="ECO:0000259" key="8">
    <source>
        <dbReference type="PROSITE" id="PS50850"/>
    </source>
</evidence>
<evidence type="ECO:0000256" key="7">
    <source>
        <dbReference type="SAM" id="Phobius"/>
    </source>
</evidence>
<dbReference type="Gene3D" id="1.20.1250.20">
    <property type="entry name" value="MFS general substrate transporter like domains"/>
    <property type="match status" value="1"/>
</dbReference>
<protein>
    <submittedName>
        <fullName evidence="9">MFS transporter</fullName>
    </submittedName>
</protein>
<reference evidence="10" key="1">
    <citation type="journal article" date="2019" name="Int. J. Syst. Evol. Microbiol.">
        <title>The Global Catalogue of Microorganisms (GCM) 10K type strain sequencing project: providing services to taxonomists for standard genome sequencing and annotation.</title>
        <authorList>
            <consortium name="The Broad Institute Genomics Platform"/>
            <consortium name="The Broad Institute Genome Sequencing Center for Infectious Disease"/>
            <person name="Wu L."/>
            <person name="Ma J."/>
        </authorList>
    </citation>
    <scope>NUCLEOTIDE SEQUENCE [LARGE SCALE GENOMIC DNA]</scope>
    <source>
        <strain evidence="10">CGMCC 1.12286</strain>
    </source>
</reference>
<comment type="caution">
    <text evidence="9">The sequence shown here is derived from an EMBL/GenBank/DDBJ whole genome shotgun (WGS) entry which is preliminary data.</text>
</comment>
<feature type="transmembrane region" description="Helical" evidence="7">
    <location>
        <begin position="189"/>
        <end position="209"/>
    </location>
</feature>
<proteinExistence type="predicted"/>
<dbReference type="InterPro" id="IPR050171">
    <property type="entry name" value="MFS_Transporters"/>
</dbReference>
<feature type="transmembrane region" description="Helical" evidence="7">
    <location>
        <begin position="341"/>
        <end position="363"/>
    </location>
</feature>
<dbReference type="PANTHER" id="PTHR23517:SF3">
    <property type="entry name" value="INTEGRAL MEMBRANE TRANSPORT PROTEIN"/>
    <property type="match status" value="1"/>
</dbReference>
<evidence type="ECO:0000313" key="9">
    <source>
        <dbReference type="EMBL" id="MFD1675819.1"/>
    </source>
</evidence>
<keyword evidence="6 7" id="KW-0472">Membrane</keyword>
<keyword evidence="3" id="KW-1003">Cell membrane</keyword>
<feature type="transmembrane region" description="Helical" evidence="7">
    <location>
        <begin position="162"/>
        <end position="183"/>
    </location>
</feature>
<dbReference type="PANTHER" id="PTHR23517">
    <property type="entry name" value="RESISTANCE PROTEIN MDTM, PUTATIVE-RELATED-RELATED"/>
    <property type="match status" value="1"/>
</dbReference>
<organism evidence="9 10">
    <name type="scientific">Alicyclobacillus fodiniaquatilis</name>
    <dbReference type="NCBI Taxonomy" id="1661150"/>
    <lineage>
        <taxon>Bacteria</taxon>
        <taxon>Bacillati</taxon>
        <taxon>Bacillota</taxon>
        <taxon>Bacilli</taxon>
        <taxon>Bacillales</taxon>
        <taxon>Alicyclobacillaceae</taxon>
        <taxon>Alicyclobacillus</taxon>
    </lineage>
</organism>
<name>A0ABW4JJ28_9BACL</name>
<feature type="transmembrane region" description="Helical" evidence="7">
    <location>
        <begin position="287"/>
        <end position="305"/>
    </location>
</feature>
<gene>
    <name evidence="9" type="ORF">ACFSB2_14040</name>
</gene>
<feature type="transmembrane region" description="Helical" evidence="7">
    <location>
        <begin position="317"/>
        <end position="335"/>
    </location>
</feature>
<dbReference type="SUPFAM" id="SSF103473">
    <property type="entry name" value="MFS general substrate transporter"/>
    <property type="match status" value="1"/>
</dbReference>
<feature type="transmembrane region" description="Helical" evidence="7">
    <location>
        <begin position="375"/>
        <end position="401"/>
    </location>
</feature>
<feature type="domain" description="Major facilitator superfamily (MFS) profile" evidence="8">
    <location>
        <begin position="34"/>
        <end position="428"/>
    </location>
</feature>
<dbReference type="Pfam" id="PF07690">
    <property type="entry name" value="MFS_1"/>
    <property type="match status" value="2"/>
</dbReference>
<accession>A0ABW4JJ28</accession>
<dbReference type="EMBL" id="JBHUCX010000035">
    <property type="protein sequence ID" value="MFD1675819.1"/>
    <property type="molecule type" value="Genomic_DNA"/>
</dbReference>
<dbReference type="CDD" id="cd17325">
    <property type="entry name" value="MFS_MdtG_SLC18_like"/>
    <property type="match status" value="1"/>
</dbReference>
<evidence type="ECO:0000313" key="10">
    <source>
        <dbReference type="Proteomes" id="UP001597079"/>
    </source>
</evidence>
<evidence type="ECO:0000256" key="6">
    <source>
        <dbReference type="ARBA" id="ARBA00023136"/>
    </source>
</evidence>
<feature type="transmembrane region" description="Helical" evidence="7">
    <location>
        <begin position="407"/>
        <end position="426"/>
    </location>
</feature>
<evidence type="ECO:0000256" key="5">
    <source>
        <dbReference type="ARBA" id="ARBA00022989"/>
    </source>
</evidence>
<evidence type="ECO:0000256" key="3">
    <source>
        <dbReference type="ARBA" id="ARBA00022475"/>
    </source>
</evidence>
<evidence type="ECO:0000256" key="4">
    <source>
        <dbReference type="ARBA" id="ARBA00022692"/>
    </source>
</evidence>
<feature type="transmembrane region" description="Helical" evidence="7">
    <location>
        <begin position="251"/>
        <end position="275"/>
    </location>
</feature>
<feature type="transmembrane region" description="Helical" evidence="7">
    <location>
        <begin position="123"/>
        <end position="141"/>
    </location>
</feature>
<dbReference type="RefSeq" id="WP_377943698.1">
    <property type="nucleotide sequence ID" value="NZ_JBHUCX010000035.1"/>
</dbReference>
<dbReference type="Proteomes" id="UP001597079">
    <property type="component" value="Unassembled WGS sequence"/>
</dbReference>